<dbReference type="AlphaFoldDB" id="A0A7W3JSX4"/>
<dbReference type="SUPFAM" id="SSF101874">
    <property type="entry name" value="YceI-like"/>
    <property type="match status" value="1"/>
</dbReference>
<dbReference type="SMART" id="SM00867">
    <property type="entry name" value="YceI"/>
    <property type="match status" value="1"/>
</dbReference>
<dbReference type="EMBL" id="JACGWU010000001">
    <property type="protein sequence ID" value="MBA8828653.1"/>
    <property type="molecule type" value="Genomic_DNA"/>
</dbReference>
<gene>
    <name evidence="3" type="ORF">FB555_000724</name>
</gene>
<keyword evidence="4" id="KW-1185">Reference proteome</keyword>
<dbReference type="Pfam" id="PF04264">
    <property type="entry name" value="YceI"/>
    <property type="match status" value="1"/>
</dbReference>
<comment type="similarity">
    <text evidence="1">Belongs to the UPF0312 family.</text>
</comment>
<proteinExistence type="inferred from homology"/>
<dbReference type="PANTHER" id="PTHR34406:SF1">
    <property type="entry name" value="PROTEIN YCEI"/>
    <property type="match status" value="1"/>
</dbReference>
<comment type="caution">
    <text evidence="3">The sequence shown here is derived from an EMBL/GenBank/DDBJ whole genome shotgun (WGS) entry which is preliminary data.</text>
</comment>
<evidence type="ECO:0000313" key="3">
    <source>
        <dbReference type="EMBL" id="MBA8828653.1"/>
    </source>
</evidence>
<accession>A0A7W3JSX4</accession>
<dbReference type="InterPro" id="IPR007372">
    <property type="entry name" value="Lipid/polyisoprenoid-bd_YceI"/>
</dbReference>
<evidence type="ECO:0000313" key="4">
    <source>
        <dbReference type="Proteomes" id="UP000524237"/>
    </source>
</evidence>
<dbReference type="RefSeq" id="WP_182484045.1">
    <property type="nucleotide sequence ID" value="NZ_JACGWU010000001.1"/>
</dbReference>
<dbReference type="Proteomes" id="UP000524237">
    <property type="component" value="Unassembled WGS sequence"/>
</dbReference>
<reference evidence="3 4" key="1">
    <citation type="submission" date="2020-07" db="EMBL/GenBank/DDBJ databases">
        <title>Sequencing the genomes of 1000 actinobacteria strains.</title>
        <authorList>
            <person name="Klenk H.-P."/>
        </authorList>
    </citation>
    <scope>NUCLEOTIDE SEQUENCE [LARGE SCALE GENOMIC DNA]</scope>
    <source>
        <strain evidence="3 4">DSM 23737</strain>
    </source>
</reference>
<protein>
    <submittedName>
        <fullName evidence="3">Polyisoprenoid-binding protein YceI</fullName>
    </submittedName>
</protein>
<evidence type="ECO:0000256" key="1">
    <source>
        <dbReference type="ARBA" id="ARBA00008812"/>
    </source>
</evidence>
<evidence type="ECO:0000259" key="2">
    <source>
        <dbReference type="SMART" id="SM00867"/>
    </source>
</evidence>
<dbReference type="PANTHER" id="PTHR34406">
    <property type="entry name" value="PROTEIN YCEI"/>
    <property type="match status" value="1"/>
</dbReference>
<dbReference type="InterPro" id="IPR036761">
    <property type="entry name" value="TTHA0802/YceI-like_sf"/>
</dbReference>
<feature type="domain" description="Lipid/polyisoprenoid-binding YceI-like" evidence="2">
    <location>
        <begin position="15"/>
        <end position="185"/>
    </location>
</feature>
<name>A0A7W3JSX4_9MICO</name>
<organism evidence="3 4">
    <name type="scientific">Alpinimonas psychrophila</name>
    <dbReference type="NCBI Taxonomy" id="748908"/>
    <lineage>
        <taxon>Bacteria</taxon>
        <taxon>Bacillati</taxon>
        <taxon>Actinomycetota</taxon>
        <taxon>Actinomycetes</taxon>
        <taxon>Micrococcales</taxon>
        <taxon>Microbacteriaceae</taxon>
        <taxon>Alpinimonas</taxon>
    </lineage>
</organism>
<dbReference type="Gene3D" id="2.40.128.110">
    <property type="entry name" value="Lipid/polyisoprenoid-binding, YceI-like"/>
    <property type="match status" value="1"/>
</dbReference>
<sequence>MTITAESIPGYKAGTWTIDPTHSTVGFSVRHLVISKVKGTFEKFDATFVTGESPLDTKVTATAQVTSINTNEENRDGHLRTNDFFDAETYPTISFVSTGVKAKDADAGEFVVTGDLTIKGVTKAVDFDLEFGGFATDPYGNYKLAASVVGTINREDFGLTWNAALESGGVLVGEKVTITIDLQAALQA</sequence>